<organism evidence="1 2">
    <name type="scientific">Photobacterium rosenbergii</name>
    <dbReference type="NCBI Taxonomy" id="294936"/>
    <lineage>
        <taxon>Bacteria</taxon>
        <taxon>Pseudomonadati</taxon>
        <taxon>Pseudomonadota</taxon>
        <taxon>Gammaproteobacteria</taxon>
        <taxon>Vibrionales</taxon>
        <taxon>Vibrionaceae</taxon>
        <taxon>Photobacterium</taxon>
    </lineage>
</organism>
<evidence type="ECO:0000313" key="1">
    <source>
        <dbReference type="EMBL" id="MDV5170219.1"/>
    </source>
</evidence>
<comment type="caution">
    <text evidence="1">The sequence shown here is derived from an EMBL/GenBank/DDBJ whole genome shotgun (WGS) entry which is preliminary data.</text>
</comment>
<dbReference type="CDD" id="cd00586">
    <property type="entry name" value="4HBT"/>
    <property type="match status" value="1"/>
</dbReference>
<dbReference type="InterPro" id="IPR029069">
    <property type="entry name" value="HotDog_dom_sf"/>
</dbReference>
<dbReference type="RefSeq" id="WP_317523007.1">
    <property type="nucleotide sequence ID" value="NZ_JAWJZI010000005.1"/>
</dbReference>
<dbReference type="Gene3D" id="3.10.129.10">
    <property type="entry name" value="Hotdog Thioesterase"/>
    <property type="match status" value="1"/>
</dbReference>
<evidence type="ECO:0000313" key="2">
    <source>
        <dbReference type="Proteomes" id="UP001186452"/>
    </source>
</evidence>
<dbReference type="EC" id="3.1.2.-" evidence="1"/>
<accession>A0ABU3ZJB1</accession>
<dbReference type="GO" id="GO:0016787">
    <property type="term" value="F:hydrolase activity"/>
    <property type="evidence" value="ECO:0007669"/>
    <property type="project" value="UniProtKB-KW"/>
</dbReference>
<reference evidence="1 2" key="1">
    <citation type="submission" date="2023-10" db="EMBL/GenBank/DDBJ databases">
        <title>Marine bacteria isolated from horseshoe crab.</title>
        <authorList>
            <person name="Cheng T.H."/>
        </authorList>
    </citation>
    <scope>NUCLEOTIDE SEQUENCE [LARGE SCALE GENOMIC DNA]</scope>
    <source>
        <strain evidence="1 2">HSC6</strain>
    </source>
</reference>
<dbReference type="SUPFAM" id="SSF54637">
    <property type="entry name" value="Thioesterase/thiol ester dehydrase-isomerase"/>
    <property type="match status" value="1"/>
</dbReference>
<dbReference type="PANTHER" id="PTHR31793:SF40">
    <property type="entry name" value="ACYL-COA THIOESTER HYDROLASE, YBGC_YBAW FAMILY"/>
    <property type="match status" value="1"/>
</dbReference>
<protein>
    <submittedName>
        <fullName evidence="1">Thioesterase family protein</fullName>
        <ecNumber evidence="1">3.1.2.-</ecNumber>
    </submittedName>
</protein>
<name>A0ABU3ZJB1_9GAMM</name>
<dbReference type="InterPro" id="IPR050563">
    <property type="entry name" value="4-hydroxybenzoyl-CoA_TE"/>
</dbReference>
<dbReference type="Pfam" id="PF13279">
    <property type="entry name" value="4HBT_2"/>
    <property type="match status" value="1"/>
</dbReference>
<keyword evidence="1" id="KW-0378">Hydrolase</keyword>
<dbReference type="Proteomes" id="UP001186452">
    <property type="component" value="Unassembled WGS sequence"/>
</dbReference>
<sequence>MSNLLEGYPVITEIPVAWGEMDALNHVNNVVYFRYFETARLDYFADIGLMEEMQETQTGPVLSETSSRYRRPVTYPDKLLVGSRVSELAEDSFVMEYKIVSKQQGAVTTTGTAKVVMFNFKTQKRASLSESLLEKIVSMQPELGDVVATTD</sequence>
<keyword evidence="2" id="KW-1185">Reference proteome</keyword>
<proteinExistence type="predicted"/>
<dbReference type="EMBL" id="JAWJZI010000005">
    <property type="protein sequence ID" value="MDV5170219.1"/>
    <property type="molecule type" value="Genomic_DNA"/>
</dbReference>
<gene>
    <name evidence="1" type="ORF">R2X38_14535</name>
</gene>
<dbReference type="PANTHER" id="PTHR31793">
    <property type="entry name" value="4-HYDROXYBENZOYL-COA THIOESTERASE FAMILY MEMBER"/>
    <property type="match status" value="1"/>
</dbReference>